<dbReference type="PROSITE" id="PS00107">
    <property type="entry name" value="PROTEIN_KINASE_ATP"/>
    <property type="match status" value="1"/>
</dbReference>
<feature type="compositionally biased region" description="Polar residues" evidence="14">
    <location>
        <begin position="330"/>
        <end position="343"/>
    </location>
</feature>
<dbReference type="Gene3D" id="3.30.200.20">
    <property type="entry name" value="Phosphorylase Kinase, domain 1"/>
    <property type="match status" value="1"/>
</dbReference>
<evidence type="ECO:0000256" key="9">
    <source>
        <dbReference type="PIRSR" id="PIRSR630616-1"/>
    </source>
</evidence>
<feature type="compositionally biased region" description="Basic and acidic residues" evidence="14">
    <location>
        <begin position="357"/>
        <end position="367"/>
    </location>
</feature>
<keyword evidence="5 13" id="KW-0418">Kinase</keyword>
<feature type="active site" description="Proton acceptor" evidence="9">
    <location>
        <position position="528"/>
    </location>
</feature>
<comment type="catalytic activity">
    <reaction evidence="8 13">
        <text>L-seryl-[protein] + ATP = O-phospho-L-seryl-[protein] + ADP + H(+)</text>
        <dbReference type="Rhea" id="RHEA:17989"/>
        <dbReference type="Rhea" id="RHEA-COMP:9863"/>
        <dbReference type="Rhea" id="RHEA-COMP:11604"/>
        <dbReference type="ChEBI" id="CHEBI:15378"/>
        <dbReference type="ChEBI" id="CHEBI:29999"/>
        <dbReference type="ChEBI" id="CHEBI:30616"/>
        <dbReference type="ChEBI" id="CHEBI:83421"/>
        <dbReference type="ChEBI" id="CHEBI:456216"/>
        <dbReference type="EC" id="2.7.11.1"/>
    </reaction>
</comment>
<name>A0A3R7MBK8_PENVA</name>
<dbReference type="EC" id="2.7.11.1" evidence="13"/>
<dbReference type="Proteomes" id="UP000283509">
    <property type="component" value="Unassembled WGS sequence"/>
</dbReference>
<feature type="compositionally biased region" description="Polar residues" evidence="14">
    <location>
        <begin position="265"/>
        <end position="274"/>
    </location>
</feature>
<dbReference type="InterPro" id="IPR017441">
    <property type="entry name" value="Protein_kinase_ATP_BS"/>
</dbReference>
<dbReference type="EMBL" id="QCYY01001402">
    <property type="protein sequence ID" value="ROT78292.1"/>
    <property type="molecule type" value="Genomic_DNA"/>
</dbReference>
<evidence type="ECO:0000256" key="5">
    <source>
        <dbReference type="ARBA" id="ARBA00022777"/>
    </source>
</evidence>
<dbReference type="FunFam" id="3.30.200.20:FF:000042">
    <property type="entry name" value="Aurora kinase A"/>
    <property type="match status" value="1"/>
</dbReference>
<dbReference type="GO" id="GO:0030261">
    <property type="term" value="P:chromosome condensation"/>
    <property type="evidence" value="ECO:0007669"/>
    <property type="project" value="UniProtKB-ARBA"/>
</dbReference>
<organism evidence="16 17">
    <name type="scientific">Penaeus vannamei</name>
    <name type="common">Whiteleg shrimp</name>
    <name type="synonym">Litopenaeus vannamei</name>
    <dbReference type="NCBI Taxonomy" id="6689"/>
    <lineage>
        <taxon>Eukaryota</taxon>
        <taxon>Metazoa</taxon>
        <taxon>Ecdysozoa</taxon>
        <taxon>Arthropoda</taxon>
        <taxon>Crustacea</taxon>
        <taxon>Multicrustacea</taxon>
        <taxon>Malacostraca</taxon>
        <taxon>Eumalacostraca</taxon>
        <taxon>Eucarida</taxon>
        <taxon>Decapoda</taxon>
        <taxon>Dendrobranchiata</taxon>
        <taxon>Penaeoidea</taxon>
        <taxon>Penaeidae</taxon>
        <taxon>Penaeus</taxon>
    </lineage>
</organism>
<evidence type="ECO:0000313" key="17">
    <source>
        <dbReference type="Proteomes" id="UP000283509"/>
    </source>
</evidence>
<keyword evidence="3 13" id="KW-0808">Transferase</keyword>
<comment type="similarity">
    <text evidence="13">Belongs to the protein kinase superfamily. Ser/Thr protein kinase family. Aurora subfamily.</text>
</comment>
<evidence type="ECO:0000256" key="13">
    <source>
        <dbReference type="RuleBase" id="RU367134"/>
    </source>
</evidence>
<feature type="cross-link" description="Glycyl lysine isopeptide (Lys-Gly) (interchain with G-Cter in SUMO2)" evidence="11">
    <location>
        <position position="530"/>
    </location>
</feature>
<evidence type="ECO:0000256" key="12">
    <source>
        <dbReference type="PROSITE-ProRule" id="PRU10141"/>
    </source>
</evidence>
<comment type="caution">
    <text evidence="16">The sequence shown here is derived from an EMBL/GenBank/DDBJ whole genome shotgun (WGS) entry which is preliminary data.</text>
</comment>
<feature type="domain" description="Protein kinase" evidence="15">
    <location>
        <begin position="403"/>
        <end position="655"/>
    </location>
</feature>
<feature type="compositionally biased region" description="Polar residues" evidence="14">
    <location>
        <begin position="176"/>
        <end position="190"/>
    </location>
</feature>
<keyword evidence="2 13" id="KW-0723">Serine/threonine-protein kinase</keyword>
<evidence type="ECO:0000256" key="2">
    <source>
        <dbReference type="ARBA" id="ARBA00022527"/>
    </source>
</evidence>
<dbReference type="InterPro" id="IPR000719">
    <property type="entry name" value="Prot_kinase_dom"/>
</dbReference>
<feature type="binding site" evidence="10 12">
    <location>
        <position position="432"/>
    </location>
    <ligand>
        <name>ATP</name>
        <dbReference type="ChEBI" id="CHEBI:30616"/>
    </ligand>
</feature>
<feature type="binding site" evidence="10">
    <location>
        <position position="546"/>
    </location>
    <ligand>
        <name>ATP</name>
        <dbReference type="ChEBI" id="CHEBI:30616"/>
    </ligand>
</feature>
<evidence type="ECO:0000256" key="1">
    <source>
        <dbReference type="ARBA" id="ARBA00004214"/>
    </source>
</evidence>
<dbReference type="GO" id="GO:0004674">
    <property type="term" value="F:protein serine/threonine kinase activity"/>
    <property type="evidence" value="ECO:0007669"/>
    <property type="project" value="UniProtKB-KW"/>
</dbReference>
<dbReference type="GO" id="GO:0005524">
    <property type="term" value="F:ATP binding"/>
    <property type="evidence" value="ECO:0007669"/>
    <property type="project" value="UniProtKB-UniRule"/>
</dbReference>
<proteinExistence type="inferred from homology"/>
<evidence type="ECO:0000256" key="8">
    <source>
        <dbReference type="ARBA" id="ARBA00048679"/>
    </source>
</evidence>
<feature type="region of interest" description="Disordered" evidence="14">
    <location>
        <begin position="60"/>
        <end position="85"/>
    </location>
</feature>
<dbReference type="FunFam" id="1.10.510.10:FF:000235">
    <property type="entry name" value="Serine/threonine-protein kinase ark1"/>
    <property type="match status" value="1"/>
</dbReference>
<comment type="catalytic activity">
    <reaction evidence="7 13">
        <text>L-threonyl-[protein] + ATP = O-phospho-L-threonyl-[protein] + ADP + H(+)</text>
        <dbReference type="Rhea" id="RHEA:46608"/>
        <dbReference type="Rhea" id="RHEA-COMP:11060"/>
        <dbReference type="Rhea" id="RHEA-COMP:11605"/>
        <dbReference type="ChEBI" id="CHEBI:15378"/>
        <dbReference type="ChEBI" id="CHEBI:30013"/>
        <dbReference type="ChEBI" id="CHEBI:30616"/>
        <dbReference type="ChEBI" id="CHEBI:61977"/>
        <dbReference type="ChEBI" id="CHEBI:456216"/>
        <dbReference type="EC" id="2.7.11.1"/>
    </reaction>
</comment>
<evidence type="ECO:0000256" key="7">
    <source>
        <dbReference type="ARBA" id="ARBA00047899"/>
    </source>
</evidence>
<evidence type="ECO:0000256" key="3">
    <source>
        <dbReference type="ARBA" id="ARBA00022679"/>
    </source>
</evidence>
<dbReference type="PANTHER" id="PTHR24350">
    <property type="entry name" value="SERINE/THREONINE-PROTEIN KINASE IAL-RELATED"/>
    <property type="match status" value="1"/>
</dbReference>
<evidence type="ECO:0000256" key="6">
    <source>
        <dbReference type="ARBA" id="ARBA00022840"/>
    </source>
</evidence>
<feature type="region of interest" description="Disordered" evidence="14">
    <location>
        <begin position="208"/>
        <end position="395"/>
    </location>
</feature>
<dbReference type="Pfam" id="PF00069">
    <property type="entry name" value="Pkinase"/>
    <property type="match status" value="1"/>
</dbReference>
<reference evidence="16 17" key="1">
    <citation type="submission" date="2018-04" db="EMBL/GenBank/DDBJ databases">
        <authorList>
            <person name="Zhang X."/>
            <person name="Yuan J."/>
            <person name="Li F."/>
            <person name="Xiang J."/>
        </authorList>
    </citation>
    <scope>NUCLEOTIDE SEQUENCE [LARGE SCALE GENOMIC DNA]</scope>
    <source>
        <tissue evidence="16">Muscle</tissue>
    </source>
</reference>
<feature type="compositionally biased region" description="Polar residues" evidence="14">
    <location>
        <begin position="122"/>
        <end position="138"/>
    </location>
</feature>
<feature type="binding site" evidence="10">
    <location>
        <position position="413"/>
    </location>
    <ligand>
        <name>ATP</name>
        <dbReference type="ChEBI" id="CHEBI:30616"/>
    </ligand>
</feature>
<feature type="binding site" evidence="10">
    <location>
        <begin position="532"/>
        <end position="533"/>
    </location>
    <ligand>
        <name>ATP</name>
        <dbReference type="ChEBI" id="CHEBI:30616"/>
    </ligand>
</feature>
<evidence type="ECO:0000259" key="15">
    <source>
        <dbReference type="PROSITE" id="PS50011"/>
    </source>
</evidence>
<dbReference type="SUPFAM" id="SSF56112">
    <property type="entry name" value="Protein kinase-like (PK-like)"/>
    <property type="match status" value="1"/>
</dbReference>
<evidence type="ECO:0000256" key="10">
    <source>
        <dbReference type="PIRSR" id="PIRSR630616-2"/>
    </source>
</evidence>
<dbReference type="CDD" id="cd14007">
    <property type="entry name" value="STKc_Aurora"/>
    <property type="match status" value="1"/>
</dbReference>
<keyword evidence="17" id="KW-1185">Reference proteome</keyword>
<dbReference type="GO" id="GO:0030496">
    <property type="term" value="C:midbody"/>
    <property type="evidence" value="ECO:0007669"/>
    <property type="project" value="UniProtKB-SubCell"/>
</dbReference>
<dbReference type="InterPro" id="IPR011009">
    <property type="entry name" value="Kinase-like_dom_sf"/>
</dbReference>
<keyword evidence="6 10" id="KW-0067">ATP-binding</keyword>
<dbReference type="PROSITE" id="PS50011">
    <property type="entry name" value="PROTEIN_KINASE_DOM"/>
    <property type="match status" value="1"/>
</dbReference>
<sequence length="671" mass="75679">MVSMAYRWGVTSEYINMLLWPLWRPRWVSTRLYVSTLRQQVFLSLCLRVGQSYEVSHPRASQSLARTSKTSTEQKFKPARGQDPCTYFHKNPNLTAKDMMMEGEEKENMARVGRGLHKPLTHTVSSHSSGPSESTAKSVTHKSVSRMLSNPIPANKPTAVTRPRMGPQVSRKPLNDDTNQPRSKSENTVSTVKKTIVARVASHTRPVIDNKAPRPQMGTKAVGSSTRTVNPMHKQGGDHKGNAQLKSGQTHHKTGSASEIKIPSPQINKSTAPTKQGPALAKETAATNTIGKPLDDDPRSTVASHQQKPVVPACPQESTTVSETKEQNETKSSSDQPDSQTKTLPEDVKGENQTNKIIDDSAPRENTAKGQQAEESEEKKDDWGPDESEQEKSSKRQWVLDDFEIGRPLGKGKFGNVYLAREKKTHTVLALKVLFKSVLSKAGIIHQVRREAEIQSHLRHPNILRMYGYFHCEKRVYLMLEHARYGEMYKVLCSQPNKRFTEHQAANYIVQLVSALQYCHSKKVIHRDIKPENILIAGNGQLKIADFGWSVYSPNERRTTLCGTLDYLPPEMIEGRMYDEKVDIWSLGVLCYEFLAGKPSFESTSQSETFRRIARVDIKFPLHFSEEVKDLICKLLRYNPKERLSLEGIMEHPWIKMHYDPSVPPPNPCAK</sequence>
<dbReference type="STRING" id="6689.A0A3R7MBK8"/>
<evidence type="ECO:0000256" key="14">
    <source>
        <dbReference type="SAM" id="MobiDB-lite"/>
    </source>
</evidence>
<dbReference type="GO" id="GO:0000070">
    <property type="term" value="P:mitotic sister chromatid segregation"/>
    <property type="evidence" value="ECO:0007669"/>
    <property type="project" value="UniProtKB-ARBA"/>
</dbReference>
<feature type="binding site" evidence="10">
    <location>
        <begin position="481"/>
        <end position="483"/>
    </location>
    <ligand>
        <name>ATP</name>
        <dbReference type="ChEBI" id="CHEBI:30616"/>
    </ligand>
</feature>
<evidence type="ECO:0000256" key="11">
    <source>
        <dbReference type="PIRSR" id="PIRSR630616-3"/>
    </source>
</evidence>
<dbReference type="AlphaFoldDB" id="A0A3R7MBK8"/>
<evidence type="ECO:0000256" key="4">
    <source>
        <dbReference type="ARBA" id="ARBA00022741"/>
    </source>
</evidence>
<dbReference type="Gene3D" id="1.10.510.10">
    <property type="entry name" value="Transferase(Phosphotransferase) domain 1"/>
    <property type="match status" value="1"/>
</dbReference>
<dbReference type="InterPro" id="IPR030616">
    <property type="entry name" value="Aur-like"/>
</dbReference>
<feature type="compositionally biased region" description="Polar residues" evidence="14">
    <location>
        <begin position="60"/>
        <end position="73"/>
    </location>
</feature>
<accession>A0A3R7MBK8</accession>
<dbReference type="GO" id="GO:0032506">
    <property type="term" value="P:cytokinetic process"/>
    <property type="evidence" value="ECO:0007669"/>
    <property type="project" value="UniProtKB-ARBA"/>
</dbReference>
<reference evidence="16 17" key="2">
    <citation type="submission" date="2019-01" db="EMBL/GenBank/DDBJ databases">
        <title>The decoding of complex shrimp genome reveals the adaptation for benthos swimmer, frequently molting mechanism and breeding impact on genome.</title>
        <authorList>
            <person name="Sun Y."/>
            <person name="Gao Y."/>
            <person name="Yu Y."/>
        </authorList>
    </citation>
    <scope>NUCLEOTIDE SEQUENCE [LARGE SCALE GENOMIC DNA]</scope>
    <source>
        <tissue evidence="16">Muscle</tissue>
    </source>
</reference>
<gene>
    <name evidence="16" type="ORF">C7M84_002995</name>
</gene>
<dbReference type="GO" id="GO:0006325">
    <property type="term" value="P:chromatin organization"/>
    <property type="evidence" value="ECO:0007669"/>
    <property type="project" value="UniProtKB-ARBA"/>
</dbReference>
<dbReference type="PROSITE" id="PS00108">
    <property type="entry name" value="PROTEIN_KINASE_ST"/>
    <property type="match status" value="1"/>
</dbReference>
<keyword evidence="4 10" id="KW-0547">Nucleotide-binding</keyword>
<comment type="subcellular location">
    <subcellularLocation>
        <location evidence="1">Midbody</location>
    </subcellularLocation>
</comment>
<protein>
    <recommendedName>
        <fullName evidence="13">Aurora kinase</fullName>
        <ecNumber evidence="13">2.7.11.1</ecNumber>
    </recommendedName>
</protein>
<dbReference type="SMART" id="SM00220">
    <property type="entry name" value="S_TKc"/>
    <property type="match status" value="1"/>
</dbReference>
<feature type="region of interest" description="Disordered" evidence="14">
    <location>
        <begin position="120"/>
        <end position="190"/>
    </location>
</feature>
<dbReference type="OrthoDB" id="377346at2759"/>
<dbReference type="InterPro" id="IPR008271">
    <property type="entry name" value="Ser/Thr_kinase_AS"/>
</dbReference>
<evidence type="ECO:0000313" key="16">
    <source>
        <dbReference type="EMBL" id="ROT78292.1"/>
    </source>
</evidence>